<feature type="transmembrane region" description="Helical" evidence="1">
    <location>
        <begin position="111"/>
        <end position="132"/>
    </location>
</feature>
<gene>
    <name evidence="2" type="ORF">ACFOND_10155</name>
</gene>
<comment type="caution">
    <text evidence="2">The sequence shown here is derived from an EMBL/GenBank/DDBJ whole genome shotgun (WGS) entry which is preliminary data.</text>
</comment>
<feature type="transmembrane region" description="Helical" evidence="1">
    <location>
        <begin position="6"/>
        <end position="25"/>
    </location>
</feature>
<organism evidence="2 3">
    <name type="scientific">Reinekea marina</name>
    <dbReference type="NCBI Taxonomy" id="1310421"/>
    <lineage>
        <taxon>Bacteria</taxon>
        <taxon>Pseudomonadati</taxon>
        <taxon>Pseudomonadota</taxon>
        <taxon>Gammaproteobacteria</taxon>
        <taxon>Oceanospirillales</taxon>
        <taxon>Saccharospirillaceae</taxon>
        <taxon>Reinekea</taxon>
    </lineage>
</organism>
<keyword evidence="1" id="KW-0472">Membrane</keyword>
<keyword evidence="1" id="KW-1133">Transmembrane helix</keyword>
<dbReference type="RefSeq" id="WP_290281687.1">
    <property type="nucleotide sequence ID" value="NZ_JAUFQI010000001.1"/>
</dbReference>
<proteinExistence type="predicted"/>
<name>A0ABV7WU53_9GAMM</name>
<evidence type="ECO:0000313" key="2">
    <source>
        <dbReference type="EMBL" id="MFC3702003.1"/>
    </source>
</evidence>
<reference evidence="3" key="1">
    <citation type="journal article" date="2019" name="Int. J. Syst. Evol. Microbiol.">
        <title>The Global Catalogue of Microorganisms (GCM) 10K type strain sequencing project: providing services to taxonomists for standard genome sequencing and annotation.</title>
        <authorList>
            <consortium name="The Broad Institute Genomics Platform"/>
            <consortium name="The Broad Institute Genome Sequencing Center for Infectious Disease"/>
            <person name="Wu L."/>
            <person name="Ma J."/>
        </authorList>
    </citation>
    <scope>NUCLEOTIDE SEQUENCE [LARGE SCALE GENOMIC DNA]</scope>
    <source>
        <strain evidence="3">CECT 8288</strain>
    </source>
</reference>
<evidence type="ECO:0000313" key="3">
    <source>
        <dbReference type="Proteomes" id="UP001595710"/>
    </source>
</evidence>
<protein>
    <recommendedName>
        <fullName evidence="4">DUF2157 domain-containing protein</fullName>
    </recommendedName>
</protein>
<dbReference type="Proteomes" id="UP001595710">
    <property type="component" value="Unassembled WGS sequence"/>
</dbReference>
<feature type="transmembrane region" description="Helical" evidence="1">
    <location>
        <begin position="46"/>
        <end position="66"/>
    </location>
</feature>
<accession>A0ABV7WU53</accession>
<keyword evidence="1" id="KW-0812">Transmembrane</keyword>
<evidence type="ECO:0008006" key="4">
    <source>
        <dbReference type="Google" id="ProtNLM"/>
    </source>
</evidence>
<sequence length="152" mass="16820">MLAYLYAVFDLPSVTILALIAINCLPKKAQALLGVSQQTKLIAWHYFGLLSLVVIVSYLMGATALYELGYNYVVIVFLLPILVFAIATTNLALTALIIVQVGVWLIFSQSYLNLWDALVGELLLIGYLAILITKLLKLSINTVKTYLKLEKP</sequence>
<keyword evidence="3" id="KW-1185">Reference proteome</keyword>
<evidence type="ECO:0000256" key="1">
    <source>
        <dbReference type="SAM" id="Phobius"/>
    </source>
</evidence>
<feature type="transmembrane region" description="Helical" evidence="1">
    <location>
        <begin position="72"/>
        <end position="99"/>
    </location>
</feature>
<dbReference type="EMBL" id="JBHRYN010000012">
    <property type="protein sequence ID" value="MFC3702003.1"/>
    <property type="molecule type" value="Genomic_DNA"/>
</dbReference>